<gene>
    <name evidence="2" type="ORF">H8B04_07925</name>
</gene>
<keyword evidence="3" id="KW-1185">Reference proteome</keyword>
<dbReference type="Gene3D" id="1.10.10.10">
    <property type="entry name" value="Winged helix-like DNA-binding domain superfamily/Winged helix DNA-binding domain"/>
    <property type="match status" value="1"/>
</dbReference>
<dbReference type="PANTHER" id="PTHR33164">
    <property type="entry name" value="TRANSCRIPTIONAL REGULATOR, MARR FAMILY"/>
    <property type="match status" value="1"/>
</dbReference>
<evidence type="ECO:0000313" key="3">
    <source>
        <dbReference type="Proteomes" id="UP000651271"/>
    </source>
</evidence>
<organism evidence="2 3">
    <name type="scientific">Sphingobacterium litopenaei</name>
    <dbReference type="NCBI Taxonomy" id="2763500"/>
    <lineage>
        <taxon>Bacteria</taxon>
        <taxon>Pseudomonadati</taxon>
        <taxon>Bacteroidota</taxon>
        <taxon>Sphingobacteriia</taxon>
        <taxon>Sphingobacteriales</taxon>
        <taxon>Sphingobacteriaceae</taxon>
        <taxon>Sphingobacterium</taxon>
    </lineage>
</organism>
<dbReference type="InterPro" id="IPR036390">
    <property type="entry name" value="WH_DNA-bd_sf"/>
</dbReference>
<accession>A0ABR7YDW5</accession>
<dbReference type="PANTHER" id="PTHR33164:SF43">
    <property type="entry name" value="HTH-TYPE TRANSCRIPTIONAL REPRESSOR YETL"/>
    <property type="match status" value="1"/>
</dbReference>
<proteinExistence type="predicted"/>
<dbReference type="EMBL" id="JACOIJ010000011">
    <property type="protein sequence ID" value="MBD1429495.1"/>
    <property type="molecule type" value="Genomic_DNA"/>
</dbReference>
<evidence type="ECO:0000313" key="2">
    <source>
        <dbReference type="EMBL" id="MBD1429495.1"/>
    </source>
</evidence>
<evidence type="ECO:0000259" key="1">
    <source>
        <dbReference type="PROSITE" id="PS50995"/>
    </source>
</evidence>
<dbReference type="Proteomes" id="UP000651271">
    <property type="component" value="Unassembled WGS sequence"/>
</dbReference>
<dbReference type="InterPro" id="IPR039422">
    <property type="entry name" value="MarR/SlyA-like"/>
</dbReference>
<dbReference type="SMART" id="SM00347">
    <property type="entry name" value="HTH_MARR"/>
    <property type="match status" value="1"/>
</dbReference>
<protein>
    <submittedName>
        <fullName evidence="2">Winged helix-turn-helix transcriptional regulator</fullName>
    </submittedName>
</protein>
<feature type="domain" description="HTH marR-type" evidence="1">
    <location>
        <begin position="60"/>
        <end position="193"/>
    </location>
</feature>
<comment type="caution">
    <text evidence="2">The sequence shown here is derived from an EMBL/GenBank/DDBJ whole genome shotgun (WGS) entry which is preliminary data.</text>
</comment>
<name>A0ABR7YDW5_9SPHI</name>
<sequence>MRYDLLREVLTLLESFETSNHNDSYPLSGDGFMQWIIDTKSDSISSNIEWEGKANGRSVESVISTLLVHMNKYAKNYSKSAIHESQFSTQDEFIYLITLNSFGAMSKTELIRRNKMDKPTGMQIINRLIKCGWTIQIDSTKDKRSKILEITEEGKTYLNHKMDDIRKATKIVTADLTEKEKLELARLLSKMDKFHQKIYNQNISQEELLKLAYENYTIANKHN</sequence>
<reference evidence="2 3" key="1">
    <citation type="submission" date="2020-08" db="EMBL/GenBank/DDBJ databases">
        <title>Sphingobacterium sp. DN04309 isolated from aquaculture water.</title>
        <authorList>
            <person name="Zhang M."/>
        </authorList>
    </citation>
    <scope>NUCLEOTIDE SEQUENCE [LARGE SCALE GENOMIC DNA]</scope>
    <source>
        <strain evidence="2 3">DN04309</strain>
    </source>
</reference>
<dbReference type="InterPro" id="IPR000835">
    <property type="entry name" value="HTH_MarR-typ"/>
</dbReference>
<dbReference type="PROSITE" id="PS50995">
    <property type="entry name" value="HTH_MARR_2"/>
    <property type="match status" value="1"/>
</dbReference>
<dbReference type="RefSeq" id="WP_165291935.1">
    <property type="nucleotide sequence ID" value="NZ_JACOIJ010000011.1"/>
</dbReference>
<dbReference type="InterPro" id="IPR036388">
    <property type="entry name" value="WH-like_DNA-bd_sf"/>
</dbReference>
<dbReference type="SUPFAM" id="SSF46785">
    <property type="entry name" value="Winged helix' DNA-binding domain"/>
    <property type="match status" value="1"/>
</dbReference>